<dbReference type="AlphaFoldDB" id="A0AA40CWS8"/>
<evidence type="ECO:0000259" key="1">
    <source>
        <dbReference type="Pfam" id="PF00339"/>
    </source>
</evidence>
<name>A0AA40CWS8_9PEZI</name>
<dbReference type="Gene3D" id="2.60.40.640">
    <property type="match status" value="1"/>
</dbReference>
<feature type="domain" description="Arrestin-like N-terminal" evidence="1">
    <location>
        <begin position="16"/>
        <end position="112"/>
    </location>
</feature>
<dbReference type="InterPro" id="IPR039634">
    <property type="entry name" value="Bul1-like"/>
</dbReference>
<gene>
    <name evidence="2" type="ORF">DIS24_g5335</name>
</gene>
<protein>
    <recommendedName>
        <fullName evidence="1">Arrestin-like N-terminal domain-containing protein</fullName>
    </recommendedName>
</protein>
<evidence type="ECO:0000313" key="2">
    <source>
        <dbReference type="EMBL" id="KAK0654291.1"/>
    </source>
</evidence>
<dbReference type="Pfam" id="PF00339">
    <property type="entry name" value="Arrestin_N"/>
    <property type="match status" value="1"/>
</dbReference>
<dbReference type="Proteomes" id="UP001175001">
    <property type="component" value="Unassembled WGS sequence"/>
</dbReference>
<reference evidence="2" key="1">
    <citation type="submission" date="2023-06" db="EMBL/GenBank/DDBJ databases">
        <title>Multi-omics analyses reveal the molecular pathogenesis toolkit of Lasiodiplodia hormozganensis, a cross-kingdom pathogen.</title>
        <authorList>
            <person name="Felix C."/>
            <person name="Meneses R."/>
            <person name="Goncalves M.F.M."/>
            <person name="Tilleman L."/>
            <person name="Duarte A.S."/>
            <person name="Jorrin-Novo J.V."/>
            <person name="Van De Peer Y."/>
            <person name="Deforce D."/>
            <person name="Van Nieuwerburgh F."/>
            <person name="Esteves A.C."/>
            <person name="Alves A."/>
        </authorList>
    </citation>
    <scope>NUCLEOTIDE SEQUENCE</scope>
    <source>
        <strain evidence="2">CBS 339.90</strain>
    </source>
</reference>
<comment type="caution">
    <text evidence="2">The sequence shown here is derived from an EMBL/GenBank/DDBJ whole genome shotgun (WGS) entry which is preliminary data.</text>
</comment>
<organism evidence="2 3">
    <name type="scientific">Lasiodiplodia hormozganensis</name>
    <dbReference type="NCBI Taxonomy" id="869390"/>
    <lineage>
        <taxon>Eukaryota</taxon>
        <taxon>Fungi</taxon>
        <taxon>Dikarya</taxon>
        <taxon>Ascomycota</taxon>
        <taxon>Pezizomycotina</taxon>
        <taxon>Dothideomycetes</taxon>
        <taxon>Dothideomycetes incertae sedis</taxon>
        <taxon>Botryosphaeriales</taxon>
        <taxon>Botryosphaeriaceae</taxon>
        <taxon>Lasiodiplodia</taxon>
    </lineage>
</organism>
<sequence>MLDISINLKSAGSGLSHELYTTNDEIVGEVVIIATDDIHVDDLDISFIGDTQTRFDNFGAAPVTPNISYTAKRFLHLQQPFEKPPCGMILKAAHPHSFPFNFIIPDRLLPSSCPCLHSDEHLLPPPTMGGAHRWHDHHHSHQTLDDPTPVMAQVAYTITAKVLYNKPGGTHGRRSVQLADFSRPVCVVPDFPESPPIFLQQPSRSRDAPASEYRLRQEKPISNGLFSRGRAGCLVVEVPQQPSALKGGLRTKGSPASTTLLLRFDPASDDDSCGPPPQLEDVKRKIQATTVFRAGQMEADPAYGGLVSARPQQQQQQGRQQRSYTEAVALPSLCVSGARWVRCGASWAHERLFEEAGGDGRGLETMVAPSSAYRGGPYYLLKLVIPVEYPSGKALVPSFRSCLVDRMYRLDVTVTLGSFSSVAVRVPIQLCT</sequence>
<dbReference type="InterPro" id="IPR014752">
    <property type="entry name" value="Arrestin-like_C"/>
</dbReference>
<dbReference type="PANTHER" id="PTHR31904">
    <property type="entry name" value="BYPASS OF STOP CODON PROTEIN 5-RELATED"/>
    <property type="match status" value="1"/>
</dbReference>
<dbReference type="PANTHER" id="PTHR31904:SF1">
    <property type="entry name" value="BYPASS OF STOP CODON PROTEIN 5-RELATED"/>
    <property type="match status" value="1"/>
</dbReference>
<proteinExistence type="predicted"/>
<dbReference type="EMBL" id="JAUJDW010000022">
    <property type="protein sequence ID" value="KAK0654291.1"/>
    <property type="molecule type" value="Genomic_DNA"/>
</dbReference>
<evidence type="ECO:0000313" key="3">
    <source>
        <dbReference type="Proteomes" id="UP001175001"/>
    </source>
</evidence>
<keyword evidence="3" id="KW-1185">Reference proteome</keyword>
<accession>A0AA40CWS8</accession>
<dbReference type="InterPro" id="IPR011021">
    <property type="entry name" value="Arrestin-like_N"/>
</dbReference>